<sequence length="956" mass="109721">MVPFLHDVAADLIARLGEGLKQTAIIFNNKRPEAFLKKHLGALQGNASFSPAFFTISSFFAVSTNLVVADQLKQFFILHQEFNKLLIAEGKPTLSPDQFFPMANIILSDFAEVDYDLVNAEALFTQLEDIAEIQQQFSHFTEEQQQFLERFWSSFSADKQRTHQQKFLELWKRMPTLYRNFHQALQGQGLITSAQTYRCLAEGKADFPDFISPYQKLIFIGFNALNKCEEKLFKQWQEQGRALFYFDTDDYYLQDELQEAGFFLRRNIFKSGLVNSFSGRSFLGDKRSMVEVIKTQGHAAQAKILTERIDFEALADFADDPEKTAIILSDESLLVPVMQTLPPEAGMVNITMGYPLTQSPLFGLTELWLKIQEQINKQQKHTVYYRDALAFLSHPLSGVKAAEREALQNKLLTNQWVEVPLTELHLISALAPNFFTSRHNGLQTIDALYLMLTAVLEQRQRQNQLNELEANLILEACKKLNLLYDNLDQYAPSLGLSLVFALIRKTLASLAVPLEGEPLRGIQVMGMLESRCLDFEHVIILGMNEGTMPKRNVNPSFIPDSLRRANGLPVLENQDAIAAYLFYRLLQRSEKVTLVYDGLGGETEAAEPSRFIRQLAYESKLKFNYLQQEQPVKIEPSNVIIITKKEKVWKAMEGFFYNGNPFKTNNISATALTTYLTCTLQFFFRYVAQIKEPEEVAENLEANQIGSALHQALEWFYANLIKTDTIITAERISEKLTEVPEYARAALSMVLFNNRTQLKQPNSMQQIVLQIVGEYMKAILEHDRSLSPFQIVELENKKDYKYHFPIQINGQKKYLQLYGILDRVDEKDGQTRIVDYKTGSDELKYSSLEKLFERDGKAQNKAVVQTLFYTYIYEQVKRTNNVEPNLYAVRKMKEEGTRFKSGKTILQSVDLEDAKVAFTGYLQNTLDGMFDQAIPFLQTTRLETCQYCPYKDICER</sequence>
<keyword evidence="3" id="KW-1185">Reference proteome</keyword>
<evidence type="ECO:0000313" key="2">
    <source>
        <dbReference type="EMBL" id="MVN22816.1"/>
    </source>
</evidence>
<protein>
    <submittedName>
        <fullName evidence="2">PD-(D/E)XK nuclease family protein</fullName>
    </submittedName>
</protein>
<dbReference type="AlphaFoldDB" id="A0A7K1SZT0"/>
<dbReference type="EMBL" id="WPIK01000014">
    <property type="protein sequence ID" value="MVN22816.1"/>
    <property type="molecule type" value="Genomic_DNA"/>
</dbReference>
<dbReference type="InterPro" id="IPR027417">
    <property type="entry name" value="P-loop_NTPase"/>
</dbReference>
<dbReference type="Gene3D" id="3.90.320.10">
    <property type="match status" value="1"/>
</dbReference>
<dbReference type="InterPro" id="IPR011335">
    <property type="entry name" value="Restrct_endonuc-II-like"/>
</dbReference>
<accession>A0A7K1SZT0</accession>
<reference evidence="2 3" key="1">
    <citation type="submission" date="2019-12" db="EMBL/GenBank/DDBJ databases">
        <title>Mucilaginibacter sp. HMF7410 genome sequencing and assembly.</title>
        <authorList>
            <person name="Kang H."/>
            <person name="Cha I."/>
            <person name="Kim H."/>
            <person name="Joh K."/>
        </authorList>
    </citation>
    <scope>NUCLEOTIDE SEQUENCE [LARGE SCALE GENOMIC DNA]</scope>
    <source>
        <strain evidence="2 3">HMF7410</strain>
    </source>
</reference>
<dbReference type="InterPro" id="IPR011604">
    <property type="entry name" value="PDDEXK-like_dom_sf"/>
</dbReference>
<evidence type="ECO:0000313" key="3">
    <source>
        <dbReference type="Proteomes" id="UP000462014"/>
    </source>
</evidence>
<dbReference type="RefSeq" id="WP_157568440.1">
    <property type="nucleotide sequence ID" value="NZ_WPIK01000014.1"/>
</dbReference>
<comment type="caution">
    <text evidence="2">The sequence shown here is derived from an EMBL/GenBank/DDBJ whole genome shotgun (WGS) entry which is preliminary data.</text>
</comment>
<dbReference type="Pfam" id="PF12705">
    <property type="entry name" value="PDDEXK_1"/>
    <property type="match status" value="1"/>
</dbReference>
<dbReference type="Gene3D" id="3.40.50.300">
    <property type="entry name" value="P-loop containing nucleotide triphosphate hydrolases"/>
    <property type="match status" value="1"/>
</dbReference>
<dbReference type="Proteomes" id="UP000462014">
    <property type="component" value="Unassembled WGS sequence"/>
</dbReference>
<gene>
    <name evidence="2" type="ORF">GO621_14910</name>
</gene>
<organism evidence="2 3">
    <name type="scientific">Mucilaginibacter arboris</name>
    <dbReference type="NCBI Taxonomy" id="2682090"/>
    <lineage>
        <taxon>Bacteria</taxon>
        <taxon>Pseudomonadati</taxon>
        <taxon>Bacteroidota</taxon>
        <taxon>Sphingobacteriia</taxon>
        <taxon>Sphingobacteriales</taxon>
        <taxon>Sphingobacteriaceae</taxon>
        <taxon>Mucilaginibacter</taxon>
    </lineage>
</organism>
<proteinExistence type="predicted"/>
<dbReference type="InterPro" id="IPR038726">
    <property type="entry name" value="PDDEXK_AddAB-type"/>
</dbReference>
<name>A0A7K1SZT0_9SPHI</name>
<evidence type="ECO:0000259" key="1">
    <source>
        <dbReference type="Pfam" id="PF12705"/>
    </source>
</evidence>
<dbReference type="SUPFAM" id="SSF52540">
    <property type="entry name" value="P-loop containing nucleoside triphosphate hydrolases"/>
    <property type="match status" value="1"/>
</dbReference>
<dbReference type="SUPFAM" id="SSF52980">
    <property type="entry name" value="Restriction endonuclease-like"/>
    <property type="match status" value="1"/>
</dbReference>
<feature type="domain" description="PD-(D/E)XK endonuclease-like" evidence="1">
    <location>
        <begin position="667"/>
        <end position="955"/>
    </location>
</feature>